<organism evidence="2 3">
    <name type="scientific">Candidatus Shapirobacteria bacterium CG06_land_8_20_14_3_00_40_12</name>
    <dbReference type="NCBI Taxonomy" id="1974881"/>
    <lineage>
        <taxon>Bacteria</taxon>
        <taxon>Candidatus Shapironibacteriota</taxon>
    </lineage>
</organism>
<evidence type="ECO:0000313" key="2">
    <source>
        <dbReference type="EMBL" id="PIU73660.1"/>
    </source>
</evidence>
<dbReference type="EMBL" id="PEWA01000014">
    <property type="protein sequence ID" value="PIU73660.1"/>
    <property type="molecule type" value="Genomic_DNA"/>
</dbReference>
<dbReference type="NCBIfam" id="TIGR02532">
    <property type="entry name" value="IV_pilin_GFxxxE"/>
    <property type="match status" value="1"/>
</dbReference>
<dbReference type="SUPFAM" id="SSF54523">
    <property type="entry name" value="Pili subunits"/>
    <property type="match status" value="1"/>
</dbReference>
<dbReference type="InterPro" id="IPR045584">
    <property type="entry name" value="Pilin-like"/>
</dbReference>
<dbReference type="Proteomes" id="UP000231407">
    <property type="component" value="Unassembled WGS sequence"/>
</dbReference>
<evidence type="ECO:0000313" key="3">
    <source>
        <dbReference type="Proteomes" id="UP000231407"/>
    </source>
</evidence>
<evidence type="ECO:0000256" key="1">
    <source>
        <dbReference type="SAM" id="Phobius"/>
    </source>
</evidence>
<keyword evidence="1" id="KW-0812">Transmembrane</keyword>
<dbReference type="Pfam" id="PF07963">
    <property type="entry name" value="N_methyl"/>
    <property type="match status" value="1"/>
</dbReference>
<name>A0A2M7ASS3_9BACT</name>
<dbReference type="AlphaFoldDB" id="A0A2M7ASS3"/>
<accession>A0A2M7ASS3</accession>
<protein>
    <recommendedName>
        <fullName evidence="4">General secretion pathway GspH domain-containing protein</fullName>
    </recommendedName>
</protein>
<proteinExistence type="predicted"/>
<feature type="transmembrane region" description="Helical" evidence="1">
    <location>
        <begin position="12"/>
        <end position="33"/>
    </location>
</feature>
<keyword evidence="1" id="KW-0472">Membrane</keyword>
<reference evidence="3" key="1">
    <citation type="submission" date="2017-09" db="EMBL/GenBank/DDBJ databases">
        <title>Depth-based differentiation of microbial function through sediment-hosted aquifers and enrichment of novel symbionts in the deep terrestrial subsurface.</title>
        <authorList>
            <person name="Probst A.J."/>
            <person name="Ladd B."/>
            <person name="Jarett J.K."/>
            <person name="Geller-Mcgrath D.E."/>
            <person name="Sieber C.M.K."/>
            <person name="Emerson J.B."/>
            <person name="Anantharaman K."/>
            <person name="Thomas B.C."/>
            <person name="Malmstrom R."/>
            <person name="Stieglmeier M."/>
            <person name="Klingl A."/>
            <person name="Woyke T."/>
            <person name="Ryan C.M."/>
            <person name="Banfield J.F."/>
        </authorList>
    </citation>
    <scope>NUCLEOTIDE SEQUENCE [LARGE SCALE GENOMIC DNA]</scope>
</reference>
<sequence>MSHSARHGFTLIELLVTVSIMAFLMIYGSISITSSRKNQSLKKAQQQLKLGLEKAKNDAFFGKKPAACGAIPLLGMRFVLSPGDPPAVPASYKITANCVVSAGDPEPEVVSFEFEKDVHITPAINMIFNTLNNGTNLSGTQTFNVTVDGLSAIRSVTVNKSGVINAND</sequence>
<keyword evidence="1" id="KW-1133">Transmembrane helix</keyword>
<gene>
    <name evidence="2" type="ORF">COS78_01045</name>
</gene>
<comment type="caution">
    <text evidence="2">The sequence shown here is derived from an EMBL/GenBank/DDBJ whole genome shotgun (WGS) entry which is preliminary data.</text>
</comment>
<evidence type="ECO:0008006" key="4">
    <source>
        <dbReference type="Google" id="ProtNLM"/>
    </source>
</evidence>
<dbReference type="InterPro" id="IPR012902">
    <property type="entry name" value="N_methyl_site"/>
</dbReference>